<name>A0A173RE97_9FIRM</name>
<dbReference type="EMBL" id="CYXV01000002">
    <property type="protein sequence ID" value="CUM75969.1"/>
    <property type="molecule type" value="Genomic_DNA"/>
</dbReference>
<evidence type="ECO:0000313" key="2">
    <source>
        <dbReference type="Proteomes" id="UP000095495"/>
    </source>
</evidence>
<sequence>MKVVIDIPNDFTGDYIVDKFKDFFSRVIADIDCKGMCGRYEKEIAEMFLKAFDDSEEKIPCKCQYNSNSIDNEPCCKCNRKVSENNDTKNKVTSLEIIVRMIDNKPYYEIKYKKVGEDYYHVGYSSSNIDNVLKWRDECFELVDVKVTNADRIRNMSDEEMAERIASSPNFNCADYCDSFTQGCTFNCGKKGREIALKWLQSEAE</sequence>
<protein>
    <submittedName>
        <fullName evidence="1">Uncharacterized protein</fullName>
    </submittedName>
</protein>
<reference evidence="1 2" key="1">
    <citation type="submission" date="2015-09" db="EMBL/GenBank/DDBJ databases">
        <authorList>
            <consortium name="Pathogen Informatics"/>
        </authorList>
    </citation>
    <scope>NUCLEOTIDE SEQUENCE [LARGE SCALE GENOMIC DNA]</scope>
    <source>
        <strain evidence="1 2">2789STDY5608863</strain>
    </source>
</reference>
<dbReference type="RefSeq" id="WP_055261172.1">
    <property type="nucleotide sequence ID" value="NZ_CYXV01000002.1"/>
</dbReference>
<gene>
    <name evidence="1" type="ORF">ERS852420_00479</name>
</gene>
<evidence type="ECO:0000313" key="1">
    <source>
        <dbReference type="EMBL" id="CUM75969.1"/>
    </source>
</evidence>
<proteinExistence type="predicted"/>
<dbReference type="Proteomes" id="UP000095495">
    <property type="component" value="Unassembled WGS sequence"/>
</dbReference>
<organism evidence="1 2">
    <name type="scientific">Roseburia faecis</name>
    <dbReference type="NCBI Taxonomy" id="301302"/>
    <lineage>
        <taxon>Bacteria</taxon>
        <taxon>Bacillati</taxon>
        <taxon>Bacillota</taxon>
        <taxon>Clostridia</taxon>
        <taxon>Lachnospirales</taxon>
        <taxon>Lachnospiraceae</taxon>
        <taxon>Roseburia</taxon>
    </lineage>
</organism>
<accession>A0A173RE97</accession>
<dbReference type="AlphaFoldDB" id="A0A173RE97"/>